<keyword evidence="3 7" id="KW-0479">Metal-binding</keyword>
<keyword evidence="4 7" id="KW-0732">Signal</keyword>
<organism evidence="9 10">
    <name type="scientific">Cobetia crustatorum</name>
    <dbReference type="NCBI Taxonomy" id="553385"/>
    <lineage>
        <taxon>Bacteria</taxon>
        <taxon>Pseudomonadati</taxon>
        <taxon>Pseudomonadota</taxon>
        <taxon>Gammaproteobacteria</taxon>
        <taxon>Oceanospirillales</taxon>
        <taxon>Halomonadaceae</taxon>
        <taxon>Cobetia</taxon>
    </lineage>
</organism>
<evidence type="ECO:0000313" key="10">
    <source>
        <dbReference type="Proteomes" id="UP000319941"/>
    </source>
</evidence>
<keyword evidence="10" id="KW-1185">Reference proteome</keyword>
<comment type="similarity">
    <text evidence="1 7">Belongs to the CcmH/CycL/Ccl2/NrfF family.</text>
</comment>
<keyword evidence="7" id="KW-0812">Transmembrane</keyword>
<evidence type="ECO:0000259" key="8">
    <source>
        <dbReference type="Pfam" id="PF03918"/>
    </source>
</evidence>
<evidence type="ECO:0000256" key="5">
    <source>
        <dbReference type="ARBA" id="ARBA00022748"/>
    </source>
</evidence>
<dbReference type="InterPro" id="IPR038297">
    <property type="entry name" value="CcmH/CycL/NrfF/Ccl2_sf"/>
</dbReference>
<dbReference type="Gene3D" id="1.10.8.640">
    <property type="entry name" value="Cytochrome C biogenesis protein"/>
    <property type="match status" value="1"/>
</dbReference>
<keyword evidence="6 7" id="KW-0408">Iron</keyword>
<evidence type="ECO:0000256" key="7">
    <source>
        <dbReference type="RuleBase" id="RU364112"/>
    </source>
</evidence>
<dbReference type="AlphaFoldDB" id="A0A558HUI8"/>
<sequence>MSRLKHSLASVAVPLVQALVVLLFLSWLAAGKAQAAIEMHQFNNPVLQTRYDSLTAALRCPKCQNQAIGDSDSPIAGDMRQNVADLLNDGRSDSEIQNFMVDRFGEYVLYNPRLDGRTWLLWGGPAVLILLGLGGVALIVRARRRASVRALDPDEQARVSALLKAHGRPRNGKESS</sequence>
<comment type="caution">
    <text evidence="9">The sequence shown here is derived from an EMBL/GenBank/DDBJ whole genome shotgun (WGS) entry which is preliminary data.</text>
</comment>
<dbReference type="OrthoDB" id="9804975at2"/>
<dbReference type="STRING" id="553385.GCA_000591415_02027"/>
<evidence type="ECO:0000256" key="2">
    <source>
        <dbReference type="ARBA" id="ARBA00022617"/>
    </source>
</evidence>
<feature type="domain" description="CcmH/CycL/Ccl2/NrfF N-terminal" evidence="8">
    <location>
        <begin position="25"/>
        <end position="163"/>
    </location>
</feature>
<evidence type="ECO:0000256" key="6">
    <source>
        <dbReference type="ARBA" id="ARBA00023004"/>
    </source>
</evidence>
<accession>A0A558HUI8</accession>
<dbReference type="Pfam" id="PF03918">
    <property type="entry name" value="CcmH"/>
    <property type="match status" value="1"/>
</dbReference>
<keyword evidence="7" id="KW-0472">Membrane</keyword>
<dbReference type="CDD" id="cd16378">
    <property type="entry name" value="CcmH_N"/>
    <property type="match status" value="1"/>
</dbReference>
<gene>
    <name evidence="9" type="ORF">FQP86_03780</name>
</gene>
<dbReference type="InterPro" id="IPR005616">
    <property type="entry name" value="CcmH/CycL/Ccl2/NrfF_N"/>
</dbReference>
<dbReference type="PANTHER" id="PTHR47870">
    <property type="entry name" value="CYTOCHROME C-TYPE BIOGENESIS PROTEIN CCMH"/>
    <property type="match status" value="1"/>
</dbReference>
<dbReference type="EMBL" id="VNFH01000002">
    <property type="protein sequence ID" value="TVU72797.1"/>
    <property type="molecule type" value="Genomic_DNA"/>
</dbReference>
<dbReference type="GO" id="GO:0017004">
    <property type="term" value="P:cytochrome complex assembly"/>
    <property type="evidence" value="ECO:0007669"/>
    <property type="project" value="UniProtKB-KW"/>
</dbReference>
<evidence type="ECO:0000256" key="1">
    <source>
        <dbReference type="ARBA" id="ARBA00010342"/>
    </source>
</evidence>
<dbReference type="RefSeq" id="WP_024952102.1">
    <property type="nucleotide sequence ID" value="NZ_CAWOWR010000076.1"/>
</dbReference>
<dbReference type="GO" id="GO:0005886">
    <property type="term" value="C:plasma membrane"/>
    <property type="evidence" value="ECO:0007669"/>
    <property type="project" value="TreeGrafter"/>
</dbReference>
<dbReference type="FunFam" id="1.10.8.640:FF:000001">
    <property type="entry name" value="Cytochrome c-type biogenesis protein"/>
    <property type="match status" value="1"/>
</dbReference>
<dbReference type="InterPro" id="IPR051263">
    <property type="entry name" value="C-type_cytochrome_biogenesis"/>
</dbReference>
<evidence type="ECO:0000313" key="9">
    <source>
        <dbReference type="EMBL" id="TVU72797.1"/>
    </source>
</evidence>
<feature type="transmembrane region" description="Helical" evidence="7">
    <location>
        <begin position="119"/>
        <end position="140"/>
    </location>
</feature>
<keyword evidence="5" id="KW-0201">Cytochrome c-type biogenesis</keyword>
<keyword evidence="7" id="KW-1133">Transmembrane helix</keyword>
<evidence type="ECO:0000256" key="3">
    <source>
        <dbReference type="ARBA" id="ARBA00022723"/>
    </source>
</evidence>
<dbReference type="Proteomes" id="UP000319941">
    <property type="component" value="Unassembled WGS sequence"/>
</dbReference>
<comment type="function">
    <text evidence="7">Possible subunit of a heme lyase.</text>
</comment>
<dbReference type="PANTHER" id="PTHR47870:SF1">
    <property type="entry name" value="CYTOCHROME C-TYPE BIOGENESIS PROTEIN CCMH"/>
    <property type="match status" value="1"/>
</dbReference>
<proteinExistence type="inferred from homology"/>
<protein>
    <recommendedName>
        <fullName evidence="7">Cytochrome c-type biogenesis protein</fullName>
    </recommendedName>
</protein>
<evidence type="ECO:0000256" key="4">
    <source>
        <dbReference type="ARBA" id="ARBA00022729"/>
    </source>
</evidence>
<reference evidence="9 10" key="1">
    <citation type="submission" date="2019-07" db="EMBL/GenBank/DDBJ databases">
        <title>Diversity of Bacteria from Kongsfjorden, Arctic.</title>
        <authorList>
            <person name="Yu Y."/>
        </authorList>
    </citation>
    <scope>NUCLEOTIDE SEQUENCE [LARGE SCALE GENOMIC DNA]</scope>
    <source>
        <strain evidence="9 10">SM1923</strain>
    </source>
</reference>
<name>A0A558HUI8_9GAMM</name>
<keyword evidence="2 7" id="KW-0349">Heme</keyword>
<dbReference type="GO" id="GO:0046872">
    <property type="term" value="F:metal ion binding"/>
    <property type="evidence" value="ECO:0007669"/>
    <property type="project" value="UniProtKB-KW"/>
</dbReference>